<dbReference type="GeneID" id="18263555"/>
<evidence type="ECO:0000256" key="1">
    <source>
        <dbReference type="SAM" id="Phobius"/>
    </source>
</evidence>
<proteinExistence type="predicted"/>
<accession>W6JLI8</accession>
<keyword evidence="1" id="KW-1133">Transmembrane helix</keyword>
<feature type="transmembrane region" description="Helical" evidence="1">
    <location>
        <begin position="6"/>
        <end position="28"/>
    </location>
</feature>
<feature type="transmembrane region" description="Helical" evidence="1">
    <location>
        <begin position="48"/>
        <end position="77"/>
    </location>
</feature>
<sequence length="93" mass="11245">MDFYFILIISLTYTIIILSIIGLIWGYLLSINKTRAAITQTIKNKHKFWYWFLNMLYWLVPISVAAGLYFFTVWYVMNPQAKTYWYPPVIQYE</sequence>
<evidence type="ECO:0000313" key="3">
    <source>
        <dbReference type="Proteomes" id="UP000174145"/>
    </source>
</evidence>
<dbReference type="Proteomes" id="UP000174145">
    <property type="component" value="Segment"/>
</dbReference>
<dbReference type="EMBL" id="AP013055">
    <property type="protein sequence ID" value="BAO49486.1"/>
    <property type="molecule type" value="Genomic_DNA"/>
</dbReference>
<keyword evidence="1" id="KW-0472">Membrane</keyword>
<name>W6JLI8_9POXV</name>
<keyword evidence="3" id="KW-1185">Reference proteome</keyword>
<dbReference type="OrthoDB" id="23152at10239"/>
<dbReference type="KEGG" id="vg:18263555"/>
<dbReference type="RefSeq" id="YP_009001599.1">
    <property type="nucleotide sequence ID" value="NC_023426.1"/>
</dbReference>
<reference evidence="2 3" key="1">
    <citation type="journal article" date="2014" name="Virology">
        <title>The complete genome sequence of the Alphaentomopoxvirus Anomala cuprea entomopoxvirus, including its terminal hairpin loop sequences, suggests a potentially unique mode of apoptosis inhibition and mode of DNA replication.</title>
        <authorList>
            <person name="Mitsuhashi W."/>
            <person name="Miyamoto K."/>
            <person name="Wada S."/>
        </authorList>
    </citation>
    <scope>NUCLEOTIDE SEQUENCE [LARGE SCALE GENOMIC DNA]</scope>
    <source>
        <strain evidence="2">CV6M</strain>
    </source>
</reference>
<organism evidence="2 3">
    <name type="scientific">Alphaentomopoxvirus acuprea</name>
    <dbReference type="NCBI Taxonomy" id="62099"/>
    <lineage>
        <taxon>Viruses</taxon>
        <taxon>Varidnaviria</taxon>
        <taxon>Bamfordvirae</taxon>
        <taxon>Nucleocytoviricota</taxon>
        <taxon>Pokkesviricetes</taxon>
        <taxon>Chitovirales</taxon>
        <taxon>Poxviridae</taxon>
        <taxon>Entomopoxvirinae</taxon>
        <taxon>Alphaentomopoxvirus</taxon>
    </lineage>
</organism>
<keyword evidence="1" id="KW-0812">Transmembrane</keyword>
<evidence type="ECO:0000313" key="2">
    <source>
        <dbReference type="EMBL" id="BAO49486.1"/>
    </source>
</evidence>
<protein>
    <submittedName>
        <fullName evidence="2">Uncharacterized protein</fullName>
    </submittedName>
</protein>